<proteinExistence type="inferred from homology"/>
<dbReference type="InterPro" id="IPR005675">
    <property type="entry name" value="Citramal_synthase"/>
</dbReference>
<dbReference type="GO" id="GO:0043714">
    <property type="term" value="F:(R)-citramalate synthase activity"/>
    <property type="evidence" value="ECO:0007669"/>
    <property type="project" value="UniProtKB-UniRule"/>
</dbReference>
<dbReference type="Pfam" id="PF22617">
    <property type="entry name" value="HCS_D2"/>
    <property type="match status" value="1"/>
</dbReference>
<keyword evidence="4" id="KW-0412">Isoleucine biosynthesis</keyword>
<comment type="similarity">
    <text evidence="2 9">Belongs to the alpha-IPM synthase/homocitrate synthase family.</text>
</comment>
<gene>
    <name evidence="11" type="ORF">INS90_03125</name>
</gene>
<evidence type="ECO:0000313" key="11">
    <source>
        <dbReference type="EMBL" id="QOR48288.1"/>
    </source>
</evidence>
<comment type="catalytic activity">
    <reaction evidence="7">
        <text>pyruvate + acetyl-CoA + H2O = (3R)-citramalate + CoA + H(+)</text>
        <dbReference type="Rhea" id="RHEA:19045"/>
        <dbReference type="ChEBI" id="CHEBI:15361"/>
        <dbReference type="ChEBI" id="CHEBI:15377"/>
        <dbReference type="ChEBI" id="CHEBI:15378"/>
        <dbReference type="ChEBI" id="CHEBI:30934"/>
        <dbReference type="ChEBI" id="CHEBI:57287"/>
        <dbReference type="ChEBI" id="CHEBI:57288"/>
        <dbReference type="EC" id="2.3.3.21"/>
    </reaction>
</comment>
<dbReference type="EMBL" id="CP063212">
    <property type="protein sequence ID" value="QOR48288.1"/>
    <property type="molecule type" value="Genomic_DNA"/>
</dbReference>
<dbReference type="InterPro" id="IPR002034">
    <property type="entry name" value="AIPM/Hcit_synth_CS"/>
</dbReference>
<dbReference type="GO" id="GO:0003852">
    <property type="term" value="F:2-isopropylmalate synthase activity"/>
    <property type="evidence" value="ECO:0007669"/>
    <property type="project" value="InterPro"/>
</dbReference>
<sequence>MKVFVYDTTLRDGAQMEGISLSVADKMAMLGHIEAMGADYIEGGWPGAIPRDTEFFNALKEHNPLTRATITAFGSTTKAHTPAAEDAQVAALVESEAPVVCLVAKSDIRHVGSALRTTEEENLRMVRDTVSYLTGLGREVMVDMEHFFDGFAINPDYTTSVVAEAFRAGATWAILCDTNGGTLPTRIGTVVSGLQARLAADGVVNVRLGIHTHDDAGCAVANTIAGVEAGCRQIQGTINGYGERTGNANLLTAAANLALKTDFEVVSEEELAEFTSVSHAVAELTNMAPQARQPYVGHSSFAHKAGLHASAIRVDPNLYQHTEPARVGNDMRMLVSDMAGRSSVELKCREFGIDLTGRAAELGKITERVKAAEAAGYTYDAADASFELLVREILDGRRIAYFDVEQWATDIHSVQGQPGVTVSEARVKLHAGGQRIMRMGEGVGPVHALDQALRAALTPVYAELEWLELTDFKVRILDSSRGTRAVTRVLLTMRDEAGTWTTVGVGEDVIEAAWEALTDGYVYGFLRSGHAPV</sequence>
<dbReference type="Pfam" id="PF00682">
    <property type="entry name" value="HMGL-like"/>
    <property type="match status" value="1"/>
</dbReference>
<dbReference type="PROSITE" id="PS00815">
    <property type="entry name" value="AIPM_HOMOCIT_SYNTH_1"/>
    <property type="match status" value="1"/>
</dbReference>
<protein>
    <recommendedName>
        <fullName evidence="8">Citramalate synthase</fullName>
        <ecNumber evidence="8">2.3.3.21</ecNumber>
    </recommendedName>
</protein>
<feature type="domain" description="Pyruvate carboxyltransferase" evidence="10">
    <location>
        <begin position="3"/>
        <end position="275"/>
    </location>
</feature>
<dbReference type="GO" id="GO:0009098">
    <property type="term" value="P:L-leucine biosynthetic process"/>
    <property type="evidence" value="ECO:0007669"/>
    <property type="project" value="InterPro"/>
</dbReference>
<accession>A0A7M1R280</accession>
<dbReference type="Gene3D" id="1.10.238.260">
    <property type="match status" value="1"/>
</dbReference>
<dbReference type="UniPathway" id="UPA00047">
    <property type="reaction ID" value="UER00066"/>
</dbReference>
<dbReference type="PANTHER" id="PTHR43538:SF1">
    <property type="entry name" value="(R)-CITRAMALATE SYNTHASE"/>
    <property type="match status" value="1"/>
</dbReference>
<comment type="pathway">
    <text evidence="1">Amino-acid biosynthesis; L-isoleucine biosynthesis; 2-oxobutanoate from pyruvate: step 1/3.</text>
</comment>
<dbReference type="InterPro" id="IPR013709">
    <property type="entry name" value="2-isopropylmalate_synth_dimer"/>
</dbReference>
<dbReference type="SUPFAM" id="SSF51569">
    <property type="entry name" value="Aldolase"/>
    <property type="match status" value="1"/>
</dbReference>
<evidence type="ECO:0000256" key="3">
    <source>
        <dbReference type="ARBA" id="ARBA00022605"/>
    </source>
</evidence>
<dbReference type="SUPFAM" id="SSF110921">
    <property type="entry name" value="2-isopropylmalate synthase LeuA, allosteric (dimerisation) domain"/>
    <property type="match status" value="1"/>
</dbReference>
<organism evidence="11 12">
    <name type="scientific">Trueperella pecoris</name>
    <dbReference type="NCBI Taxonomy" id="2733571"/>
    <lineage>
        <taxon>Bacteria</taxon>
        <taxon>Bacillati</taxon>
        <taxon>Actinomycetota</taxon>
        <taxon>Actinomycetes</taxon>
        <taxon>Actinomycetales</taxon>
        <taxon>Actinomycetaceae</taxon>
        <taxon>Trueperella</taxon>
    </lineage>
</organism>
<evidence type="ECO:0000256" key="2">
    <source>
        <dbReference type="ARBA" id="ARBA00006154"/>
    </source>
</evidence>
<reference evidence="11 12" key="1">
    <citation type="submission" date="2020-10" db="EMBL/GenBank/DDBJ databases">
        <title>Trueperella pecoris sp. nov. isolated from bovine and porcine specimens.</title>
        <authorList>
            <person name="Schoenecker L."/>
            <person name="Schnydrig P."/>
            <person name="Brodard I."/>
            <person name="Thomann A."/>
            <person name="Hemphill A."/>
            <person name="Rodriguez-Campos S."/>
            <person name="Perreten V."/>
            <person name="Jores J."/>
            <person name="Kittl S."/>
        </authorList>
    </citation>
    <scope>NUCLEOTIDE SEQUENCE [LARGE SCALE GENOMIC DNA]</scope>
    <source>
        <strain evidence="11 12">19OD0592</strain>
    </source>
</reference>
<dbReference type="InterPro" id="IPR013785">
    <property type="entry name" value="Aldolase_TIM"/>
</dbReference>
<dbReference type="NCBIfam" id="TIGR00977">
    <property type="entry name" value="citramal_synth"/>
    <property type="match status" value="1"/>
</dbReference>
<evidence type="ECO:0000256" key="5">
    <source>
        <dbReference type="ARBA" id="ARBA00022679"/>
    </source>
</evidence>
<dbReference type="Gene3D" id="3.30.160.270">
    <property type="match status" value="1"/>
</dbReference>
<evidence type="ECO:0000256" key="8">
    <source>
        <dbReference type="NCBIfam" id="TIGR00977"/>
    </source>
</evidence>
<keyword evidence="5 9" id="KW-0808">Transferase</keyword>
<dbReference type="PROSITE" id="PS00816">
    <property type="entry name" value="AIPM_HOMOCIT_SYNTH_2"/>
    <property type="match status" value="1"/>
</dbReference>
<dbReference type="AlphaFoldDB" id="A0A7M1R280"/>
<dbReference type="Proteomes" id="UP000594961">
    <property type="component" value="Chromosome"/>
</dbReference>
<keyword evidence="3" id="KW-0028">Amino-acid biosynthesis</keyword>
<dbReference type="EC" id="2.3.3.21" evidence="8"/>
<evidence type="ECO:0000256" key="1">
    <source>
        <dbReference type="ARBA" id="ARBA00004743"/>
    </source>
</evidence>
<evidence type="ECO:0000256" key="6">
    <source>
        <dbReference type="ARBA" id="ARBA00023304"/>
    </source>
</evidence>
<dbReference type="Gene3D" id="3.20.20.70">
    <property type="entry name" value="Aldolase class I"/>
    <property type="match status" value="1"/>
</dbReference>
<evidence type="ECO:0000313" key="12">
    <source>
        <dbReference type="Proteomes" id="UP000594961"/>
    </source>
</evidence>
<dbReference type="SMART" id="SM00917">
    <property type="entry name" value="LeuA_dimer"/>
    <property type="match status" value="1"/>
</dbReference>
<evidence type="ECO:0000256" key="7">
    <source>
        <dbReference type="ARBA" id="ARBA00048263"/>
    </source>
</evidence>
<evidence type="ECO:0000259" key="10">
    <source>
        <dbReference type="PROSITE" id="PS50991"/>
    </source>
</evidence>
<dbReference type="Pfam" id="PF08502">
    <property type="entry name" value="LeuA_dimer"/>
    <property type="match status" value="1"/>
</dbReference>
<keyword evidence="6" id="KW-0100">Branched-chain amino acid biosynthesis</keyword>
<dbReference type="PROSITE" id="PS50991">
    <property type="entry name" value="PYR_CT"/>
    <property type="match status" value="1"/>
</dbReference>
<evidence type="ECO:0000256" key="9">
    <source>
        <dbReference type="RuleBase" id="RU003523"/>
    </source>
</evidence>
<evidence type="ECO:0000256" key="4">
    <source>
        <dbReference type="ARBA" id="ARBA00022624"/>
    </source>
</evidence>
<dbReference type="InterPro" id="IPR000891">
    <property type="entry name" value="PYR_CT"/>
</dbReference>
<dbReference type="InterPro" id="IPR036230">
    <property type="entry name" value="LeuA_allosteric_dom_sf"/>
</dbReference>
<dbReference type="PANTHER" id="PTHR43538">
    <property type="entry name" value="ALPHA-IPM SYNTHASE/HOMOCITRATE SYNTHASE"/>
    <property type="match status" value="1"/>
</dbReference>
<name>A0A7M1R280_9ACTO</name>
<dbReference type="GO" id="GO:0009097">
    <property type="term" value="P:isoleucine biosynthetic process"/>
    <property type="evidence" value="ECO:0007669"/>
    <property type="project" value="UniProtKB-UniRule"/>
</dbReference>
<dbReference type="InterPro" id="IPR054691">
    <property type="entry name" value="LeuA/HCS_post-cat"/>
</dbReference>